<dbReference type="STRING" id="1045855.DSC_06520"/>
<dbReference type="EMBL" id="CP003093">
    <property type="protein sequence ID" value="AER55955.1"/>
    <property type="molecule type" value="Genomic_DNA"/>
</dbReference>
<proteinExistence type="predicted"/>
<keyword evidence="2" id="KW-1185">Reference proteome</keyword>
<evidence type="ECO:0000313" key="1">
    <source>
        <dbReference type="EMBL" id="AER55955.1"/>
    </source>
</evidence>
<dbReference type="AlphaFoldDB" id="G7URS7"/>
<gene>
    <name evidence="1" type="ordered locus">DSC_06520</name>
</gene>
<dbReference type="Proteomes" id="UP000005870">
    <property type="component" value="Chromosome"/>
</dbReference>
<name>G7URS7_PSEUP</name>
<protein>
    <submittedName>
        <fullName evidence="1">Uncharacterized protein</fullName>
    </submittedName>
</protein>
<dbReference type="OrthoDB" id="9811314at2"/>
<sequence>MSVFTASCASRAKYDDPARQSVIVVGDGKAVGEQLKEFATFKLQR</sequence>
<evidence type="ECO:0000313" key="2">
    <source>
        <dbReference type="Proteomes" id="UP000005870"/>
    </source>
</evidence>
<reference evidence="1 2" key="1">
    <citation type="journal article" date="2012" name="J. Bacteriol.">
        <title>Complete Genome Sequence of the BTEX-Degrading Bacterium Pseudoxanthomonas spadix BD-a59.</title>
        <authorList>
            <person name="Lee S.H."/>
            <person name="Jin H.M."/>
            <person name="Lee H.J."/>
            <person name="Kim J.M."/>
            <person name="Jeon C.O."/>
        </authorList>
    </citation>
    <scope>NUCLEOTIDE SEQUENCE [LARGE SCALE GENOMIC DNA]</scope>
    <source>
        <strain evidence="1 2">BD-a59</strain>
    </source>
</reference>
<accession>G7URS7</accession>
<dbReference type="KEGG" id="psd:DSC_06520"/>
<dbReference type="HOGENOM" id="CLU_3204298_0_0_6"/>
<dbReference type="RefSeq" id="WP_014160132.1">
    <property type="nucleotide sequence ID" value="NC_016147.2"/>
</dbReference>
<organism evidence="1 2">
    <name type="scientific">Pseudoxanthomonas spadix (strain BD-a59)</name>
    <dbReference type="NCBI Taxonomy" id="1045855"/>
    <lineage>
        <taxon>Bacteria</taxon>
        <taxon>Pseudomonadati</taxon>
        <taxon>Pseudomonadota</taxon>
        <taxon>Gammaproteobacteria</taxon>
        <taxon>Lysobacterales</taxon>
        <taxon>Lysobacteraceae</taxon>
        <taxon>Pseudoxanthomonas</taxon>
    </lineage>
</organism>